<accession>A0AA96WZB9</accession>
<dbReference type="GO" id="GO:0000160">
    <property type="term" value="P:phosphorelay signal transduction system"/>
    <property type="evidence" value="ECO:0007669"/>
    <property type="project" value="InterPro"/>
</dbReference>
<gene>
    <name evidence="4" type="ORF">Q2T42_03570</name>
</gene>
<dbReference type="EMBL" id="CP130144">
    <property type="protein sequence ID" value="WNZ46919.1"/>
    <property type="molecule type" value="Genomic_DNA"/>
</dbReference>
<dbReference type="AlphaFoldDB" id="A0AA96WZB9"/>
<evidence type="ECO:0000313" key="4">
    <source>
        <dbReference type="EMBL" id="WNZ46919.1"/>
    </source>
</evidence>
<keyword evidence="1" id="KW-0597">Phosphoprotein</keyword>
<dbReference type="Gene3D" id="3.40.50.2300">
    <property type="match status" value="1"/>
</dbReference>
<dbReference type="InterPro" id="IPR050595">
    <property type="entry name" value="Bact_response_regulator"/>
</dbReference>
<dbReference type="RefSeq" id="WP_190653264.1">
    <property type="nucleotide sequence ID" value="NZ_CP130144.1"/>
</dbReference>
<dbReference type="PANTHER" id="PTHR44591:SF3">
    <property type="entry name" value="RESPONSE REGULATORY DOMAIN-CONTAINING PROTEIN"/>
    <property type="match status" value="1"/>
</dbReference>
<dbReference type="SUPFAM" id="SSF52172">
    <property type="entry name" value="CheY-like"/>
    <property type="match status" value="1"/>
</dbReference>
<name>A0AA96WZB9_LEPBY</name>
<proteinExistence type="predicted"/>
<evidence type="ECO:0000256" key="2">
    <source>
        <dbReference type="PROSITE-ProRule" id="PRU00169"/>
    </source>
</evidence>
<comment type="caution">
    <text evidence="2">Lacks conserved residue(s) required for the propagation of feature annotation.</text>
</comment>
<evidence type="ECO:0000259" key="3">
    <source>
        <dbReference type="PROSITE" id="PS50110"/>
    </source>
</evidence>
<organism evidence="4">
    <name type="scientific">Leptolyngbya boryana CZ1</name>
    <dbReference type="NCBI Taxonomy" id="3060204"/>
    <lineage>
        <taxon>Bacteria</taxon>
        <taxon>Bacillati</taxon>
        <taxon>Cyanobacteriota</taxon>
        <taxon>Cyanophyceae</taxon>
        <taxon>Leptolyngbyales</taxon>
        <taxon>Leptolyngbyaceae</taxon>
        <taxon>Leptolyngbya group</taxon>
        <taxon>Leptolyngbya</taxon>
    </lineage>
</organism>
<dbReference type="SMART" id="SM00448">
    <property type="entry name" value="REC"/>
    <property type="match status" value="1"/>
</dbReference>
<evidence type="ECO:0000256" key="1">
    <source>
        <dbReference type="ARBA" id="ARBA00022553"/>
    </source>
</evidence>
<dbReference type="CDD" id="cd00156">
    <property type="entry name" value="REC"/>
    <property type="match status" value="1"/>
</dbReference>
<dbReference type="InterPro" id="IPR001789">
    <property type="entry name" value="Sig_transdc_resp-reg_receiver"/>
</dbReference>
<dbReference type="PROSITE" id="PS50110">
    <property type="entry name" value="RESPONSE_REGULATORY"/>
    <property type="match status" value="1"/>
</dbReference>
<protein>
    <submittedName>
        <fullName evidence="4">Response regulator</fullName>
    </submittedName>
</protein>
<reference evidence="4" key="2">
    <citation type="submission" date="2023-07" db="EMBL/GenBank/DDBJ databases">
        <authorList>
            <person name="Bai X.-H."/>
            <person name="Wang H.-H."/>
            <person name="Wang J."/>
            <person name="Ma M.-Y."/>
            <person name="Hu H.-H."/>
            <person name="Song Z.-L."/>
            <person name="Ma H.-G."/>
            <person name="Fan Y."/>
            <person name="Du C.-Y."/>
            <person name="Xu J.-C."/>
        </authorList>
    </citation>
    <scope>NUCLEOTIDE SEQUENCE</scope>
    <source>
        <strain evidence="4">CZ1</strain>
    </source>
</reference>
<sequence>MLNLNKPLNPKPLNDVQILIVDNDRDNRELYAFVLEGCGAGVITAGSVQDGLALLNGWIPKVLICEMRFLGESVYPLICRIRYLARKHSRMIPILIISTCSRTEFTQHWRLKTEAYLLKPVSLDDFVDEVWNLTQETEITYPLNIQS</sequence>
<dbReference type="PANTHER" id="PTHR44591">
    <property type="entry name" value="STRESS RESPONSE REGULATOR PROTEIN 1"/>
    <property type="match status" value="1"/>
</dbReference>
<reference evidence="4" key="1">
    <citation type="journal article" date="2023" name="Plants (Basel)">
        <title>Genomic Analysis of Leptolyngbya boryana CZ1 Reveals Efficient Carbon Fixation Modules.</title>
        <authorList>
            <person name="Bai X."/>
            <person name="Wang H."/>
            <person name="Cheng W."/>
            <person name="Wang J."/>
            <person name="Ma M."/>
            <person name="Hu H."/>
            <person name="Song Z."/>
            <person name="Ma H."/>
            <person name="Fan Y."/>
            <person name="Du C."/>
            <person name="Xu J."/>
        </authorList>
    </citation>
    <scope>NUCLEOTIDE SEQUENCE</scope>
    <source>
        <strain evidence="4">CZ1</strain>
    </source>
</reference>
<feature type="domain" description="Response regulatory" evidence="3">
    <location>
        <begin position="17"/>
        <end position="134"/>
    </location>
</feature>
<dbReference type="InterPro" id="IPR011006">
    <property type="entry name" value="CheY-like_superfamily"/>
</dbReference>